<comment type="caution">
    <text evidence="3">The sequence shown here is derived from an EMBL/GenBank/DDBJ whole genome shotgun (WGS) entry which is preliminary data.</text>
</comment>
<feature type="transmembrane region" description="Helical" evidence="1">
    <location>
        <begin position="41"/>
        <end position="63"/>
    </location>
</feature>
<dbReference type="EMBL" id="JAAVJH010000003">
    <property type="protein sequence ID" value="NJR78265.1"/>
    <property type="molecule type" value="Genomic_DNA"/>
</dbReference>
<dbReference type="Proteomes" id="UP000732399">
    <property type="component" value="Unassembled WGS sequence"/>
</dbReference>
<dbReference type="InterPro" id="IPR051311">
    <property type="entry name" value="DedA_domain"/>
</dbReference>
<dbReference type="Pfam" id="PF09335">
    <property type="entry name" value="VTT_dom"/>
    <property type="match status" value="1"/>
</dbReference>
<evidence type="ECO:0000256" key="1">
    <source>
        <dbReference type="SAM" id="Phobius"/>
    </source>
</evidence>
<keyword evidence="4" id="KW-1185">Reference proteome</keyword>
<dbReference type="PANTHER" id="PTHR42709">
    <property type="entry name" value="ALKALINE PHOSPHATASE LIKE PROTEIN"/>
    <property type="match status" value="1"/>
</dbReference>
<keyword evidence="1" id="KW-0812">Transmembrane</keyword>
<keyword evidence="1" id="KW-1133">Transmembrane helix</keyword>
<gene>
    <name evidence="3" type="ORF">HBH26_06490</name>
</gene>
<evidence type="ECO:0000259" key="2">
    <source>
        <dbReference type="Pfam" id="PF09335"/>
    </source>
</evidence>
<protein>
    <submittedName>
        <fullName evidence="3">DedA family protein</fullName>
    </submittedName>
</protein>
<dbReference type="RefSeq" id="WP_168133777.1">
    <property type="nucleotide sequence ID" value="NZ_JAAVJH010000003.1"/>
</dbReference>
<feature type="transmembrane region" description="Helical" evidence="1">
    <location>
        <begin position="162"/>
        <end position="182"/>
    </location>
</feature>
<name>A0ABX1CPN9_9SPHN</name>
<sequence length="187" mass="20494">MTIEALVARWGVAAVFAGAALEGEAAVTAGGLLAHQGLISLPGAMLAAALGSFLADQGWFAFGRRFRDHRWVVKIRARPAFQRAVALVERRPIGFIFAFRFLWGLRTVSPIAIGTTQVPLRLYAAVNFASAATWGVLFTSIGYLFGEAFEEVMGRLRHDARLWWLVGGLLAAGVLFGAWRWYQGRRS</sequence>
<dbReference type="PANTHER" id="PTHR42709:SF2">
    <property type="entry name" value="INNER MEMBRANE PROTEIN YOHD"/>
    <property type="match status" value="1"/>
</dbReference>
<dbReference type="InterPro" id="IPR032816">
    <property type="entry name" value="VTT_dom"/>
</dbReference>
<evidence type="ECO:0000313" key="3">
    <source>
        <dbReference type="EMBL" id="NJR78265.1"/>
    </source>
</evidence>
<organism evidence="3 4">
    <name type="scientific">Sphingomonas corticis</name>
    <dbReference type="NCBI Taxonomy" id="2722791"/>
    <lineage>
        <taxon>Bacteria</taxon>
        <taxon>Pseudomonadati</taxon>
        <taxon>Pseudomonadota</taxon>
        <taxon>Alphaproteobacteria</taxon>
        <taxon>Sphingomonadales</taxon>
        <taxon>Sphingomonadaceae</taxon>
        <taxon>Sphingomonas</taxon>
    </lineage>
</organism>
<evidence type="ECO:0000313" key="4">
    <source>
        <dbReference type="Proteomes" id="UP000732399"/>
    </source>
</evidence>
<feature type="transmembrane region" description="Helical" evidence="1">
    <location>
        <begin position="123"/>
        <end position="146"/>
    </location>
</feature>
<keyword evidence="1" id="KW-0472">Membrane</keyword>
<proteinExistence type="predicted"/>
<feature type="domain" description="VTT" evidence="2">
    <location>
        <begin position="24"/>
        <end position="143"/>
    </location>
</feature>
<accession>A0ABX1CPN9</accession>
<reference evidence="3 4" key="1">
    <citation type="submission" date="2020-03" db="EMBL/GenBank/DDBJ databases">
        <authorList>
            <person name="Wang L."/>
            <person name="He N."/>
            <person name="Li Y."/>
            <person name="Fang Y."/>
            <person name="Zhang F."/>
        </authorList>
    </citation>
    <scope>NUCLEOTIDE SEQUENCE [LARGE SCALE GENOMIC DNA]</scope>
    <source>
        <strain evidence="3 4">36D10-4-7</strain>
    </source>
</reference>